<evidence type="ECO:0000256" key="1">
    <source>
        <dbReference type="SAM" id="MobiDB-lite"/>
    </source>
</evidence>
<evidence type="ECO:0000313" key="2">
    <source>
        <dbReference type="EMBL" id="CAJ1075016.1"/>
    </source>
</evidence>
<accession>A0AAV1GQD8</accession>
<reference evidence="2" key="1">
    <citation type="submission" date="2023-08" db="EMBL/GenBank/DDBJ databases">
        <authorList>
            <person name="Alioto T."/>
            <person name="Alioto T."/>
            <person name="Gomez Garrido J."/>
        </authorList>
    </citation>
    <scope>NUCLEOTIDE SEQUENCE</scope>
</reference>
<feature type="compositionally biased region" description="Basic and acidic residues" evidence="1">
    <location>
        <begin position="204"/>
        <end position="218"/>
    </location>
</feature>
<dbReference type="EMBL" id="OY660879">
    <property type="protein sequence ID" value="CAJ1075016.1"/>
    <property type="molecule type" value="Genomic_DNA"/>
</dbReference>
<feature type="compositionally biased region" description="Polar residues" evidence="1">
    <location>
        <begin position="75"/>
        <end position="85"/>
    </location>
</feature>
<dbReference type="Proteomes" id="UP001178508">
    <property type="component" value="Chromosome 16"/>
</dbReference>
<evidence type="ECO:0000313" key="3">
    <source>
        <dbReference type="Proteomes" id="UP001178508"/>
    </source>
</evidence>
<organism evidence="2 3">
    <name type="scientific">Xyrichtys novacula</name>
    <name type="common">Pearly razorfish</name>
    <name type="synonym">Hemipteronotus novacula</name>
    <dbReference type="NCBI Taxonomy" id="13765"/>
    <lineage>
        <taxon>Eukaryota</taxon>
        <taxon>Metazoa</taxon>
        <taxon>Chordata</taxon>
        <taxon>Craniata</taxon>
        <taxon>Vertebrata</taxon>
        <taxon>Euteleostomi</taxon>
        <taxon>Actinopterygii</taxon>
        <taxon>Neopterygii</taxon>
        <taxon>Teleostei</taxon>
        <taxon>Neoteleostei</taxon>
        <taxon>Acanthomorphata</taxon>
        <taxon>Eupercaria</taxon>
        <taxon>Labriformes</taxon>
        <taxon>Labridae</taxon>
        <taxon>Xyrichtys</taxon>
    </lineage>
</organism>
<name>A0AAV1GQD8_XYRNO</name>
<gene>
    <name evidence="2" type="ORF">XNOV1_A032415</name>
</gene>
<feature type="compositionally biased region" description="Basic and acidic residues" evidence="1">
    <location>
        <begin position="225"/>
        <end position="252"/>
    </location>
</feature>
<sequence>MSVAEYLREFVTERLAAATEDILGVLNRTVVQYEEELDRQRRLLDLVWKPHILLHRIDLPQQHDCEEDEVVSDLQPWNQERNSSPEQEDPEPLQIKEEEEEFCTGQDREQLEPKQETGHLMLTLTCLEDLPQHDCEKDEVVSDLQPWNQERNSSPDQEDPEPQQIKEEEEEFCTSQDREQLEPKQETEHLMLTLTCQESENTEPEVKKEDQFLSHNSHEAANQDPQKDKLTESESTSKSEQHPPKKFTNEEVRRQNSLRFTLILNKVKRLTQIGKRLPAIQIYRHIEVFPQVRSILVRGVGRYSSTSIC</sequence>
<feature type="compositionally biased region" description="Acidic residues" evidence="1">
    <location>
        <begin position="156"/>
        <end position="172"/>
    </location>
</feature>
<proteinExistence type="predicted"/>
<protein>
    <submittedName>
        <fullName evidence="2">Zinc finger protein 2-like isoform X3</fullName>
    </submittedName>
</protein>
<feature type="region of interest" description="Disordered" evidence="1">
    <location>
        <begin position="66"/>
        <end position="93"/>
    </location>
</feature>
<keyword evidence="3" id="KW-1185">Reference proteome</keyword>
<dbReference type="AlphaFoldDB" id="A0AAV1GQD8"/>
<feature type="region of interest" description="Disordered" evidence="1">
    <location>
        <begin position="198"/>
        <end position="252"/>
    </location>
</feature>
<feature type="region of interest" description="Disordered" evidence="1">
    <location>
        <begin position="146"/>
        <end position="184"/>
    </location>
</feature>